<evidence type="ECO:0000313" key="2">
    <source>
        <dbReference type="EMBL" id="QDV52743.1"/>
    </source>
</evidence>
<keyword evidence="1" id="KW-0732">Signal</keyword>
<dbReference type="OrthoDB" id="276682at2"/>
<accession>A0A518II20</accession>
<proteinExistence type="predicted"/>
<evidence type="ECO:0008006" key="4">
    <source>
        <dbReference type="Google" id="ProtNLM"/>
    </source>
</evidence>
<dbReference type="AlphaFoldDB" id="A0A518II20"/>
<dbReference type="KEGG" id="gfm:Enr17x_48100"/>
<gene>
    <name evidence="2" type="ORF">Enr17x_48100</name>
</gene>
<organism evidence="2 3">
    <name type="scientific">Gimesia fumaroli</name>
    <dbReference type="NCBI Taxonomy" id="2527976"/>
    <lineage>
        <taxon>Bacteria</taxon>
        <taxon>Pseudomonadati</taxon>
        <taxon>Planctomycetota</taxon>
        <taxon>Planctomycetia</taxon>
        <taxon>Planctomycetales</taxon>
        <taxon>Planctomycetaceae</taxon>
        <taxon>Gimesia</taxon>
    </lineage>
</organism>
<sequence length="163" mass="18826" precursor="true">MIAIKSLLILLFSFCLTSGAAAEDQRVRLTIPPEQAPDPAWRRELFKDTLPLKNRPSIVSRKKVKDEVHVVVKNTGKTPLEYYGTFRDHIQLYQEIFRRGLWRKSNVGWCCLGKEKQMLLPDQSVKFRLTYSDEERGERLLGNFREAGTNRCGLIILATEVMD</sequence>
<feature type="chain" id="PRO_5021806759" description="CARDB domain-containing protein" evidence="1">
    <location>
        <begin position="23"/>
        <end position="163"/>
    </location>
</feature>
<dbReference type="EMBL" id="CP037452">
    <property type="protein sequence ID" value="QDV52743.1"/>
    <property type="molecule type" value="Genomic_DNA"/>
</dbReference>
<keyword evidence="3" id="KW-1185">Reference proteome</keyword>
<feature type="signal peptide" evidence="1">
    <location>
        <begin position="1"/>
        <end position="22"/>
    </location>
</feature>
<evidence type="ECO:0000256" key="1">
    <source>
        <dbReference type="SAM" id="SignalP"/>
    </source>
</evidence>
<evidence type="ECO:0000313" key="3">
    <source>
        <dbReference type="Proteomes" id="UP000318313"/>
    </source>
</evidence>
<name>A0A518II20_9PLAN</name>
<protein>
    <recommendedName>
        <fullName evidence="4">CARDB domain-containing protein</fullName>
    </recommendedName>
</protein>
<reference evidence="2 3" key="1">
    <citation type="submission" date="2019-03" db="EMBL/GenBank/DDBJ databases">
        <title>Deep-cultivation of Planctomycetes and their phenomic and genomic characterization uncovers novel biology.</title>
        <authorList>
            <person name="Wiegand S."/>
            <person name="Jogler M."/>
            <person name="Boedeker C."/>
            <person name="Pinto D."/>
            <person name="Vollmers J."/>
            <person name="Rivas-Marin E."/>
            <person name="Kohn T."/>
            <person name="Peeters S.H."/>
            <person name="Heuer A."/>
            <person name="Rast P."/>
            <person name="Oberbeckmann S."/>
            <person name="Bunk B."/>
            <person name="Jeske O."/>
            <person name="Meyerdierks A."/>
            <person name="Storesund J.E."/>
            <person name="Kallscheuer N."/>
            <person name="Luecker S."/>
            <person name="Lage O.M."/>
            <person name="Pohl T."/>
            <person name="Merkel B.J."/>
            <person name="Hornburger P."/>
            <person name="Mueller R.-W."/>
            <person name="Bruemmer F."/>
            <person name="Labrenz M."/>
            <person name="Spormann A.M."/>
            <person name="Op den Camp H."/>
            <person name="Overmann J."/>
            <person name="Amann R."/>
            <person name="Jetten M.S.M."/>
            <person name="Mascher T."/>
            <person name="Medema M.H."/>
            <person name="Devos D.P."/>
            <person name="Kaster A.-K."/>
            <person name="Ovreas L."/>
            <person name="Rohde M."/>
            <person name="Galperin M.Y."/>
            <person name="Jogler C."/>
        </authorList>
    </citation>
    <scope>NUCLEOTIDE SEQUENCE [LARGE SCALE GENOMIC DNA]</scope>
    <source>
        <strain evidence="2 3">Enr17</strain>
    </source>
</reference>
<dbReference type="RefSeq" id="WP_145312027.1">
    <property type="nucleotide sequence ID" value="NZ_CP037452.1"/>
</dbReference>
<dbReference type="Proteomes" id="UP000318313">
    <property type="component" value="Chromosome"/>
</dbReference>